<dbReference type="GO" id="GO:0003677">
    <property type="term" value="F:DNA binding"/>
    <property type="evidence" value="ECO:0007669"/>
    <property type="project" value="UniProtKB-KW"/>
</dbReference>
<dbReference type="EMBL" id="JABBPN010000001">
    <property type="protein sequence ID" value="NMO94289.1"/>
    <property type="molecule type" value="Genomic_DNA"/>
</dbReference>
<sequence length="130" mass="14914">MWVQLTKDNLIHAMQHVIKAVSLNSPIPILTGVHIQARLDGITFTASNTSMTIQTLIPQNCDSVHIQREGVVVIPSKYFYEVIHKLNAETVIMETKDAQLMNLFNRLGRYHFRKLILLKGEITWKCLPNF</sequence>
<dbReference type="InterPro" id="IPR046938">
    <property type="entry name" value="DNA_clamp_sf"/>
</dbReference>
<dbReference type="GO" id="GO:0005737">
    <property type="term" value="C:cytoplasm"/>
    <property type="evidence" value="ECO:0007669"/>
    <property type="project" value="UniProtKB-SubCell"/>
</dbReference>
<dbReference type="SUPFAM" id="SSF55979">
    <property type="entry name" value="DNA clamp"/>
    <property type="match status" value="1"/>
</dbReference>
<evidence type="ECO:0000256" key="9">
    <source>
        <dbReference type="ARBA" id="ARBA00033275"/>
    </source>
</evidence>
<evidence type="ECO:0000256" key="4">
    <source>
        <dbReference type="ARBA" id="ARBA00022679"/>
    </source>
</evidence>
<dbReference type="InterPro" id="IPR022634">
    <property type="entry name" value="DNA_polIII_beta_N"/>
</dbReference>
<dbReference type="InterPro" id="IPR001001">
    <property type="entry name" value="DNA_polIII_beta"/>
</dbReference>
<accession>A0A848M1Z0</accession>
<dbReference type="GO" id="GO:0003887">
    <property type="term" value="F:DNA-directed DNA polymerase activity"/>
    <property type="evidence" value="ECO:0007669"/>
    <property type="project" value="UniProtKB-KW"/>
</dbReference>
<proteinExistence type="inferred from homology"/>
<dbReference type="PANTHER" id="PTHR30478">
    <property type="entry name" value="DNA POLYMERASE III SUBUNIT BETA"/>
    <property type="match status" value="1"/>
</dbReference>
<dbReference type="PANTHER" id="PTHR30478:SF0">
    <property type="entry name" value="BETA SLIDING CLAMP"/>
    <property type="match status" value="1"/>
</dbReference>
<organism evidence="11 12">
    <name type="scientific">Paenibacillus lemnae</name>
    <dbReference type="NCBI Taxonomy" id="1330551"/>
    <lineage>
        <taxon>Bacteria</taxon>
        <taxon>Bacillati</taxon>
        <taxon>Bacillota</taxon>
        <taxon>Bacilli</taxon>
        <taxon>Bacillales</taxon>
        <taxon>Paenibacillaceae</taxon>
        <taxon>Paenibacillus</taxon>
    </lineage>
</organism>
<evidence type="ECO:0000259" key="10">
    <source>
        <dbReference type="Pfam" id="PF00712"/>
    </source>
</evidence>
<comment type="caution">
    <text evidence="11">The sequence shown here is derived from an EMBL/GenBank/DDBJ whole genome shotgun (WGS) entry which is preliminary data.</text>
</comment>
<keyword evidence="12" id="KW-1185">Reference proteome</keyword>
<keyword evidence="5" id="KW-0548">Nucleotidyltransferase</keyword>
<evidence type="ECO:0000313" key="12">
    <source>
        <dbReference type="Proteomes" id="UP000565468"/>
    </source>
</evidence>
<evidence type="ECO:0000256" key="6">
    <source>
        <dbReference type="ARBA" id="ARBA00022705"/>
    </source>
</evidence>
<keyword evidence="8" id="KW-0238">DNA-binding</keyword>
<evidence type="ECO:0000256" key="1">
    <source>
        <dbReference type="ARBA" id="ARBA00004496"/>
    </source>
</evidence>
<comment type="subcellular location">
    <subcellularLocation>
        <location evidence="1">Cytoplasm</location>
    </subcellularLocation>
</comment>
<evidence type="ECO:0000256" key="5">
    <source>
        <dbReference type="ARBA" id="ARBA00022695"/>
    </source>
</evidence>
<dbReference type="GO" id="GO:0008408">
    <property type="term" value="F:3'-5' exonuclease activity"/>
    <property type="evidence" value="ECO:0007669"/>
    <property type="project" value="InterPro"/>
</dbReference>
<evidence type="ECO:0000256" key="2">
    <source>
        <dbReference type="ARBA" id="ARBA00010752"/>
    </source>
</evidence>
<gene>
    <name evidence="11" type="ORF">HII30_00625</name>
</gene>
<comment type="similarity">
    <text evidence="2">Belongs to the beta sliding clamp family.</text>
</comment>
<evidence type="ECO:0000256" key="8">
    <source>
        <dbReference type="ARBA" id="ARBA00023125"/>
    </source>
</evidence>
<dbReference type="Proteomes" id="UP000565468">
    <property type="component" value="Unassembled WGS sequence"/>
</dbReference>
<keyword evidence="3" id="KW-0963">Cytoplasm</keyword>
<dbReference type="GO" id="GO:0006271">
    <property type="term" value="P:DNA strand elongation involved in DNA replication"/>
    <property type="evidence" value="ECO:0007669"/>
    <property type="project" value="TreeGrafter"/>
</dbReference>
<name>A0A848M1Z0_PAELE</name>
<evidence type="ECO:0000256" key="3">
    <source>
        <dbReference type="ARBA" id="ARBA00022490"/>
    </source>
</evidence>
<keyword evidence="4" id="KW-0808">Transferase</keyword>
<keyword evidence="7" id="KW-0239">DNA-directed DNA polymerase</keyword>
<dbReference type="GO" id="GO:0009360">
    <property type="term" value="C:DNA polymerase III complex"/>
    <property type="evidence" value="ECO:0007669"/>
    <property type="project" value="InterPro"/>
</dbReference>
<keyword evidence="6" id="KW-0235">DNA replication</keyword>
<dbReference type="AlphaFoldDB" id="A0A848M1Z0"/>
<feature type="domain" description="DNA polymerase III beta sliding clamp N-terminal" evidence="10">
    <location>
        <begin position="3"/>
        <end position="100"/>
    </location>
</feature>
<evidence type="ECO:0000256" key="7">
    <source>
        <dbReference type="ARBA" id="ARBA00022932"/>
    </source>
</evidence>
<reference evidence="11 12" key="1">
    <citation type="submission" date="2020-04" db="EMBL/GenBank/DDBJ databases">
        <title>Paenibacillus algicola sp. nov., a novel marine bacterium producing alginate lyase.</title>
        <authorList>
            <person name="Huang H."/>
        </authorList>
    </citation>
    <scope>NUCLEOTIDE SEQUENCE [LARGE SCALE GENOMIC DNA]</scope>
    <source>
        <strain evidence="11 12">L7-75</strain>
    </source>
</reference>
<dbReference type="RefSeq" id="WP_169502991.1">
    <property type="nucleotide sequence ID" value="NZ_JABBPN010000001.1"/>
</dbReference>
<protein>
    <recommendedName>
        <fullName evidence="9">DNA polymerase III subunit beta</fullName>
    </recommendedName>
</protein>
<dbReference type="Pfam" id="PF00712">
    <property type="entry name" value="DNA_pol3_beta"/>
    <property type="match status" value="1"/>
</dbReference>
<evidence type="ECO:0000313" key="11">
    <source>
        <dbReference type="EMBL" id="NMO94289.1"/>
    </source>
</evidence>
<dbReference type="Gene3D" id="3.10.150.10">
    <property type="entry name" value="DNA Polymerase III, subunit A, domain 2"/>
    <property type="match status" value="1"/>
</dbReference>